<evidence type="ECO:0000256" key="2">
    <source>
        <dbReference type="ARBA" id="ARBA00022527"/>
    </source>
</evidence>
<dbReference type="AlphaFoldDB" id="A0A803MTB0"/>
<dbReference type="InterPro" id="IPR011009">
    <property type="entry name" value="Kinase-like_dom_sf"/>
</dbReference>
<dbReference type="Gene3D" id="3.30.200.20">
    <property type="entry name" value="Phosphorylase Kinase, domain 1"/>
    <property type="match status" value="2"/>
</dbReference>
<dbReference type="OMA" id="GREQHEY"/>
<dbReference type="Proteomes" id="UP000596660">
    <property type="component" value="Unplaced"/>
</dbReference>
<reference evidence="8" key="2">
    <citation type="submission" date="2021-03" db="UniProtKB">
        <authorList>
            <consortium name="EnsemblPlants"/>
        </authorList>
    </citation>
    <scope>IDENTIFICATION</scope>
</reference>
<keyword evidence="3" id="KW-0418">Kinase</keyword>
<dbReference type="Pfam" id="PF00069">
    <property type="entry name" value="Pkinase"/>
    <property type="match status" value="2"/>
</dbReference>
<dbReference type="PROSITE" id="PS00108">
    <property type="entry name" value="PROTEIN_KINASE_ST"/>
    <property type="match status" value="1"/>
</dbReference>
<comment type="catalytic activity">
    <reaction evidence="4">
        <text>L-threonyl-[protein] + ATP = O-phospho-L-threonyl-[protein] + ADP + H(+)</text>
        <dbReference type="Rhea" id="RHEA:46608"/>
        <dbReference type="Rhea" id="RHEA-COMP:11060"/>
        <dbReference type="Rhea" id="RHEA-COMP:11605"/>
        <dbReference type="ChEBI" id="CHEBI:15378"/>
        <dbReference type="ChEBI" id="CHEBI:30013"/>
        <dbReference type="ChEBI" id="CHEBI:30616"/>
        <dbReference type="ChEBI" id="CHEBI:61977"/>
        <dbReference type="ChEBI" id="CHEBI:456216"/>
        <dbReference type="EC" id="2.7.11.1"/>
    </reaction>
</comment>
<dbReference type="PROSITE" id="PS50011">
    <property type="entry name" value="PROTEIN_KINASE_DOM"/>
    <property type="match status" value="2"/>
</dbReference>
<feature type="region of interest" description="Disordered" evidence="6">
    <location>
        <begin position="317"/>
        <end position="338"/>
    </location>
</feature>
<evidence type="ECO:0000256" key="3">
    <source>
        <dbReference type="ARBA" id="ARBA00022777"/>
    </source>
</evidence>
<organism evidence="8 9">
    <name type="scientific">Chenopodium quinoa</name>
    <name type="common">Quinoa</name>
    <dbReference type="NCBI Taxonomy" id="63459"/>
    <lineage>
        <taxon>Eukaryota</taxon>
        <taxon>Viridiplantae</taxon>
        <taxon>Streptophyta</taxon>
        <taxon>Embryophyta</taxon>
        <taxon>Tracheophyta</taxon>
        <taxon>Spermatophyta</taxon>
        <taxon>Magnoliopsida</taxon>
        <taxon>eudicotyledons</taxon>
        <taxon>Gunneridae</taxon>
        <taxon>Pentapetalae</taxon>
        <taxon>Caryophyllales</taxon>
        <taxon>Chenopodiaceae</taxon>
        <taxon>Chenopodioideae</taxon>
        <taxon>Atripliceae</taxon>
        <taxon>Chenopodium</taxon>
    </lineage>
</organism>
<evidence type="ECO:0000256" key="4">
    <source>
        <dbReference type="ARBA" id="ARBA00047899"/>
    </source>
</evidence>
<sequence length="674" mass="76692">MAASSSSGSSPKDEYRVEEVSPDGRYVRYDKIIARSGTRTVYNGFDRFDGKEIAWCKTTKLSDEFNRIMSYPTFPEDNMLTLYHSWTPGNTPGARNTVTNTITEHFSSGNLKEYISKHTLDDSNTAIKNWCRQILTALHHLHTKHNVPVVHRDLKIENIYVNGNVGRVKLGYFGFALHLDDEKRYTGYDGIPETLSPDILSKSDYLEAADIFSFGLTILQILSKEVLYSECESRKLVFDKIKKREPPAVLYSVKDSEIRRFIDKCLRHKSDRPKANDLLMDSFLADDDVSETSTAVGISAATVQTLRETVRDQVARLQGEKSDVTTSGSQGGNSSDSRIVESDLSRRYVRYDGMIGEGKSIIYYDGDYIRVNEIIPGGDSTYETYGSNRKHIWYDRKSKCSTQKVYKGFDNVAGIEIAWTKTELTENLLQNKEILEMLCAEAGLMKLLDHKNVVKCYDSWIDYEAKTINMITEYFPSGNLLQYLRNHKISGHNAIQNWSDQILRGIGYLHNQTPQIVHRDIICENIYVNGETGDVKIGGFGFACFLEEGLCNQTLVGSRYKSTEFTQGRYNELVDIYSFGTCVLEMVWANKCSAKETMELHRHVRLGGLDFVEIQKVAEDNAEVHQFTQRCLLAYHRPSAHDLLKDPFVAPLPSYLTEPITLRARLHRVCSCIF</sequence>
<dbReference type="Gene3D" id="1.10.510.10">
    <property type="entry name" value="Transferase(Phosphotransferase) domain 1"/>
    <property type="match status" value="2"/>
</dbReference>
<proteinExistence type="predicted"/>
<keyword evidence="2" id="KW-0723">Serine/threonine-protein kinase</keyword>
<dbReference type="InterPro" id="IPR008271">
    <property type="entry name" value="Ser/Thr_kinase_AS"/>
</dbReference>
<evidence type="ECO:0000313" key="8">
    <source>
        <dbReference type="EnsemblPlants" id="AUR62034901-RA:cds"/>
    </source>
</evidence>
<evidence type="ECO:0000256" key="5">
    <source>
        <dbReference type="ARBA" id="ARBA00048679"/>
    </source>
</evidence>
<keyword evidence="9" id="KW-1185">Reference proteome</keyword>
<accession>A0A803MTB0</accession>
<name>A0A803MTB0_CHEQI</name>
<dbReference type="Gramene" id="AUR62034901-RA">
    <property type="protein sequence ID" value="AUR62034901-RA:cds"/>
    <property type="gene ID" value="AUR62034901"/>
</dbReference>
<evidence type="ECO:0000259" key="7">
    <source>
        <dbReference type="PROSITE" id="PS50011"/>
    </source>
</evidence>
<dbReference type="SMART" id="SM00220">
    <property type="entry name" value="S_TKc"/>
    <property type="match status" value="2"/>
</dbReference>
<dbReference type="GO" id="GO:0005524">
    <property type="term" value="F:ATP binding"/>
    <property type="evidence" value="ECO:0007669"/>
    <property type="project" value="InterPro"/>
</dbReference>
<dbReference type="InterPro" id="IPR050588">
    <property type="entry name" value="WNK_Ser-Thr_kinase"/>
</dbReference>
<feature type="domain" description="Protein kinase" evidence="7">
    <location>
        <begin position="349"/>
        <end position="649"/>
    </location>
</feature>
<keyword evidence="3" id="KW-0808">Transferase</keyword>
<dbReference type="InterPro" id="IPR000719">
    <property type="entry name" value="Prot_kinase_dom"/>
</dbReference>
<dbReference type="EC" id="2.7.11.1" evidence="1"/>
<evidence type="ECO:0000256" key="1">
    <source>
        <dbReference type="ARBA" id="ARBA00012513"/>
    </source>
</evidence>
<dbReference type="PANTHER" id="PTHR13902">
    <property type="entry name" value="SERINE/THREONINE-PROTEIN KINASE WNK WITH NO LYSINE -RELATED"/>
    <property type="match status" value="1"/>
</dbReference>
<dbReference type="GO" id="GO:0004674">
    <property type="term" value="F:protein serine/threonine kinase activity"/>
    <property type="evidence" value="ECO:0007669"/>
    <property type="project" value="UniProtKB-KW"/>
</dbReference>
<evidence type="ECO:0000313" key="9">
    <source>
        <dbReference type="Proteomes" id="UP000596660"/>
    </source>
</evidence>
<dbReference type="SUPFAM" id="SSF56112">
    <property type="entry name" value="Protein kinase-like (PK-like)"/>
    <property type="match status" value="2"/>
</dbReference>
<feature type="compositionally biased region" description="Polar residues" evidence="6">
    <location>
        <begin position="324"/>
        <end position="337"/>
    </location>
</feature>
<reference evidence="8" key="1">
    <citation type="journal article" date="2017" name="Nature">
        <title>The genome of Chenopodium quinoa.</title>
        <authorList>
            <person name="Jarvis D.E."/>
            <person name="Ho Y.S."/>
            <person name="Lightfoot D.J."/>
            <person name="Schmoeckel S.M."/>
            <person name="Li B."/>
            <person name="Borm T.J.A."/>
            <person name="Ohyanagi H."/>
            <person name="Mineta K."/>
            <person name="Michell C.T."/>
            <person name="Saber N."/>
            <person name="Kharbatia N.M."/>
            <person name="Rupper R.R."/>
            <person name="Sharp A.R."/>
            <person name="Dally N."/>
            <person name="Boughton B.A."/>
            <person name="Woo Y.H."/>
            <person name="Gao G."/>
            <person name="Schijlen E.G.W.M."/>
            <person name="Guo X."/>
            <person name="Momin A.A."/>
            <person name="Negrao S."/>
            <person name="Al-Babili S."/>
            <person name="Gehring C."/>
            <person name="Roessner U."/>
            <person name="Jung C."/>
            <person name="Murphy K."/>
            <person name="Arold S.T."/>
            <person name="Gojobori T."/>
            <person name="van der Linden C.G."/>
            <person name="van Loo E.N."/>
            <person name="Jellen E.N."/>
            <person name="Maughan P.J."/>
            <person name="Tester M."/>
        </authorList>
    </citation>
    <scope>NUCLEOTIDE SEQUENCE [LARGE SCALE GENOMIC DNA]</scope>
    <source>
        <strain evidence="8">cv. PI 614886</strain>
    </source>
</reference>
<evidence type="ECO:0000256" key="6">
    <source>
        <dbReference type="SAM" id="MobiDB-lite"/>
    </source>
</evidence>
<feature type="domain" description="Protein kinase" evidence="7">
    <location>
        <begin position="1"/>
        <end position="284"/>
    </location>
</feature>
<dbReference type="EnsemblPlants" id="AUR62034901-RA">
    <property type="protein sequence ID" value="AUR62034901-RA:cds"/>
    <property type="gene ID" value="AUR62034901"/>
</dbReference>
<comment type="catalytic activity">
    <reaction evidence="5">
        <text>L-seryl-[protein] + ATP = O-phospho-L-seryl-[protein] + ADP + H(+)</text>
        <dbReference type="Rhea" id="RHEA:17989"/>
        <dbReference type="Rhea" id="RHEA-COMP:9863"/>
        <dbReference type="Rhea" id="RHEA-COMP:11604"/>
        <dbReference type="ChEBI" id="CHEBI:15378"/>
        <dbReference type="ChEBI" id="CHEBI:29999"/>
        <dbReference type="ChEBI" id="CHEBI:30616"/>
        <dbReference type="ChEBI" id="CHEBI:83421"/>
        <dbReference type="ChEBI" id="CHEBI:456216"/>
        <dbReference type="EC" id="2.7.11.1"/>
    </reaction>
</comment>
<protein>
    <recommendedName>
        <fullName evidence="1">non-specific serine/threonine protein kinase</fullName>
        <ecNumber evidence="1">2.7.11.1</ecNumber>
    </recommendedName>
</protein>